<name>A0A7Y0U164_9ACTO</name>
<comment type="caution">
    <text evidence="3">The sequence shown here is derived from an EMBL/GenBank/DDBJ whole genome shotgun (WGS) entry which is preliminary data.</text>
</comment>
<evidence type="ECO:0000313" key="4">
    <source>
        <dbReference type="Proteomes" id="UP000578252"/>
    </source>
</evidence>
<organism evidence="3 4">
    <name type="scientific">Mobiluncus mulieris</name>
    <dbReference type="NCBI Taxonomy" id="2052"/>
    <lineage>
        <taxon>Bacteria</taxon>
        <taxon>Bacillati</taxon>
        <taxon>Actinomycetota</taxon>
        <taxon>Actinomycetes</taxon>
        <taxon>Actinomycetales</taxon>
        <taxon>Actinomycetaceae</taxon>
        <taxon>Mobiluncus</taxon>
    </lineage>
</organism>
<sequence length="346" mass="37314">MAKKSILLILVTVGAVFLAVPGFTATPPHKTATATPPNAHSFTARAVASPVEQSFPPDTPPPTPSPSPGAIEAKQPANPSKQDSLPVREQTNPSANKDAQRVYREAKMRYYGWHTLSETVSINQFKSSPAAWGHPNPEALALTFPRVLDEETEVSDDTTALFVSDWRKEPVVRAGLRFCFTPTCHGKTATSFVGTYWLAQNARSSAENVANQPAFDAAIDEVVTPGATATTPLGYDLRFALENGIGTLLANPVTGQNLYADSSLAELANRLEIQVNFPIPADVQQLKAERDKFKAAYAVFALTQDVKRAALLQASEKDRVALEAAASVLKKTDPNFATLKTRSRLS</sequence>
<protein>
    <submittedName>
        <fullName evidence="3">Uncharacterized protein</fullName>
    </submittedName>
</protein>
<dbReference type="AlphaFoldDB" id="A0A7Y0U164"/>
<accession>A0A7Y0U164</accession>
<keyword evidence="2" id="KW-0732">Signal</keyword>
<proteinExistence type="predicted"/>
<reference evidence="3 4" key="1">
    <citation type="submission" date="2020-04" db="EMBL/GenBank/DDBJ databases">
        <title>Antimicrobial susceptibility and clonality of vaginal-derived multi-drug resistant Mobiluncus isolates in China.</title>
        <authorList>
            <person name="Zhang X."/>
        </authorList>
    </citation>
    <scope>NUCLEOTIDE SEQUENCE [LARGE SCALE GENOMIC DNA]</scope>
    <source>
        <strain evidence="3 4">13</strain>
    </source>
</reference>
<feature type="chain" id="PRO_5031106187" evidence="2">
    <location>
        <begin position="26"/>
        <end position="346"/>
    </location>
</feature>
<evidence type="ECO:0000256" key="2">
    <source>
        <dbReference type="SAM" id="SignalP"/>
    </source>
</evidence>
<dbReference type="RefSeq" id="WP_169771914.1">
    <property type="nucleotide sequence ID" value="NZ_JABCUR010000004.1"/>
</dbReference>
<dbReference type="Proteomes" id="UP000578252">
    <property type="component" value="Unassembled WGS sequence"/>
</dbReference>
<feature type="compositionally biased region" description="Pro residues" evidence="1">
    <location>
        <begin position="57"/>
        <end position="67"/>
    </location>
</feature>
<feature type="compositionally biased region" description="Polar residues" evidence="1">
    <location>
        <begin position="77"/>
        <end position="97"/>
    </location>
</feature>
<evidence type="ECO:0000256" key="1">
    <source>
        <dbReference type="SAM" id="MobiDB-lite"/>
    </source>
</evidence>
<gene>
    <name evidence="3" type="ORF">HHJ78_05885</name>
</gene>
<feature type="region of interest" description="Disordered" evidence="1">
    <location>
        <begin position="48"/>
        <end position="100"/>
    </location>
</feature>
<feature type="signal peptide" evidence="2">
    <location>
        <begin position="1"/>
        <end position="25"/>
    </location>
</feature>
<evidence type="ECO:0000313" key="3">
    <source>
        <dbReference type="EMBL" id="NMW65069.1"/>
    </source>
</evidence>
<dbReference type="EMBL" id="JABCUR010000004">
    <property type="protein sequence ID" value="NMW65069.1"/>
    <property type="molecule type" value="Genomic_DNA"/>
</dbReference>